<evidence type="ECO:0000256" key="2">
    <source>
        <dbReference type="ARBA" id="ARBA00022643"/>
    </source>
</evidence>
<proteinExistence type="predicted"/>
<dbReference type="InterPro" id="IPR050172">
    <property type="entry name" value="SsuD_RutA_monooxygenase"/>
</dbReference>
<dbReference type="PANTHER" id="PTHR42847:SF4">
    <property type="entry name" value="ALKANESULFONATE MONOOXYGENASE-RELATED"/>
    <property type="match status" value="1"/>
</dbReference>
<keyword evidence="1" id="KW-0285">Flavoprotein</keyword>
<evidence type="ECO:0000256" key="1">
    <source>
        <dbReference type="ARBA" id="ARBA00022630"/>
    </source>
</evidence>
<sequence>MRFGVCTFITDEGLRPDELAAALEQRGFDSLFVSEHTHYPVAAPAPPDTDMPARDYLRSMDPFVALTAAAAATRRLSLGTGIALVVQRDPLTLAKQVASLDVLSGGRLRLGVGAGWLREEMANHGTDPKTRMALMRERVLAMKQIWTQERAEFHGQFVDFDPVYSWPKPAQKPHVPVLVGGNGPTVFDRVLEYGDGWAPNLLGPPESLVADIAELRRRADAAGRGHVPVTLIGADRRGFTGRAGPIDPLSAGELSVLAEGGVDECVFFRDAGQDRGAALRFLDRLAELTEEFRDPLVRGAG</sequence>
<keyword evidence="7" id="KW-1185">Reference proteome</keyword>
<organism evidence="6 7">
    <name type="scientific">Mycolicibacterium rutilum</name>
    <name type="common">Mycobacterium rutilum</name>
    <dbReference type="NCBI Taxonomy" id="370526"/>
    <lineage>
        <taxon>Bacteria</taxon>
        <taxon>Bacillati</taxon>
        <taxon>Actinomycetota</taxon>
        <taxon>Actinomycetes</taxon>
        <taxon>Mycobacteriales</taxon>
        <taxon>Mycobacteriaceae</taxon>
        <taxon>Mycolicibacterium</taxon>
    </lineage>
</organism>
<dbReference type="Proteomes" id="UP000182915">
    <property type="component" value="Chromosome I"/>
</dbReference>
<accession>A0A1H6IV14</accession>
<dbReference type="Gene3D" id="3.20.20.30">
    <property type="entry name" value="Luciferase-like domain"/>
    <property type="match status" value="1"/>
</dbReference>
<keyword evidence="4" id="KW-0503">Monooxygenase</keyword>
<protein>
    <submittedName>
        <fullName evidence="6">Probable F420-dependent oxidoreductase, Rv2161c family</fullName>
    </submittedName>
</protein>
<dbReference type="InterPro" id="IPR011251">
    <property type="entry name" value="Luciferase-like_dom"/>
</dbReference>
<dbReference type="GO" id="GO:0008726">
    <property type="term" value="F:alkanesulfonate monooxygenase activity"/>
    <property type="evidence" value="ECO:0007669"/>
    <property type="project" value="TreeGrafter"/>
</dbReference>
<evidence type="ECO:0000313" key="7">
    <source>
        <dbReference type="Proteomes" id="UP000182915"/>
    </source>
</evidence>
<dbReference type="EMBL" id="LT629971">
    <property type="protein sequence ID" value="SEH50546.1"/>
    <property type="molecule type" value="Genomic_DNA"/>
</dbReference>
<dbReference type="Pfam" id="PF00296">
    <property type="entry name" value="Bac_luciferase"/>
    <property type="match status" value="1"/>
</dbReference>
<dbReference type="AlphaFoldDB" id="A0A1H6IV14"/>
<dbReference type="OrthoDB" id="3206024at2"/>
<dbReference type="STRING" id="370526.SAMN04489835_0660"/>
<dbReference type="SUPFAM" id="SSF51679">
    <property type="entry name" value="Bacterial luciferase-like"/>
    <property type="match status" value="1"/>
</dbReference>
<dbReference type="PANTHER" id="PTHR42847">
    <property type="entry name" value="ALKANESULFONATE MONOOXYGENASE"/>
    <property type="match status" value="1"/>
</dbReference>
<keyword evidence="2" id="KW-0288">FMN</keyword>
<reference evidence="7" key="1">
    <citation type="submission" date="2016-10" db="EMBL/GenBank/DDBJ databases">
        <authorList>
            <person name="Varghese N."/>
            <person name="Submissions S."/>
        </authorList>
    </citation>
    <scope>NUCLEOTIDE SEQUENCE [LARGE SCALE GENOMIC DNA]</scope>
    <source>
        <strain evidence="7">DSM 45405</strain>
    </source>
</reference>
<dbReference type="InterPro" id="IPR019921">
    <property type="entry name" value="Lucif-like_OxRdtase_Rv2161c"/>
</dbReference>
<feature type="domain" description="Luciferase-like" evidence="5">
    <location>
        <begin position="18"/>
        <end position="226"/>
    </location>
</feature>
<evidence type="ECO:0000256" key="3">
    <source>
        <dbReference type="ARBA" id="ARBA00023002"/>
    </source>
</evidence>
<keyword evidence="3" id="KW-0560">Oxidoreductase</keyword>
<name>A0A1H6IV14_MYCRU</name>
<evidence type="ECO:0000313" key="6">
    <source>
        <dbReference type="EMBL" id="SEH50546.1"/>
    </source>
</evidence>
<evidence type="ECO:0000259" key="5">
    <source>
        <dbReference type="Pfam" id="PF00296"/>
    </source>
</evidence>
<evidence type="ECO:0000256" key="4">
    <source>
        <dbReference type="ARBA" id="ARBA00023033"/>
    </source>
</evidence>
<gene>
    <name evidence="6" type="ORF">SAMN04489835_0660</name>
</gene>
<dbReference type="NCBIfam" id="TIGR03619">
    <property type="entry name" value="F420_Rv2161c"/>
    <property type="match status" value="1"/>
</dbReference>
<dbReference type="InterPro" id="IPR036661">
    <property type="entry name" value="Luciferase-like_sf"/>
</dbReference>
<dbReference type="GO" id="GO:0046306">
    <property type="term" value="P:alkanesulfonate catabolic process"/>
    <property type="evidence" value="ECO:0007669"/>
    <property type="project" value="TreeGrafter"/>
</dbReference>
<dbReference type="RefSeq" id="WP_083405962.1">
    <property type="nucleotide sequence ID" value="NZ_LT629971.1"/>
</dbReference>